<feature type="transmembrane region" description="Helical" evidence="8">
    <location>
        <begin position="113"/>
        <end position="132"/>
    </location>
</feature>
<feature type="transmembrane region" description="Helical" evidence="8">
    <location>
        <begin position="494"/>
        <end position="513"/>
    </location>
</feature>
<evidence type="ECO:0000256" key="8">
    <source>
        <dbReference type="SAM" id="Phobius"/>
    </source>
</evidence>
<dbReference type="InterPro" id="IPR001248">
    <property type="entry name" value="Pur-cyt_permease"/>
</dbReference>
<dbReference type="FunFam" id="1.10.4160.10:FF:000002">
    <property type="entry name" value="Purine-cytosine permease fcyB"/>
    <property type="match status" value="1"/>
</dbReference>
<dbReference type="GeneID" id="36518083"/>
<dbReference type="PIRSF" id="PIRSF002744">
    <property type="entry name" value="Pur-cyt_permease"/>
    <property type="match status" value="1"/>
</dbReference>
<dbReference type="GO" id="GO:0015856">
    <property type="term" value="P:cytosine transport"/>
    <property type="evidence" value="ECO:0007669"/>
    <property type="project" value="UniProtKB-ARBA"/>
</dbReference>
<feature type="transmembrane region" description="Helical" evidence="8">
    <location>
        <begin position="188"/>
        <end position="208"/>
    </location>
</feature>
<evidence type="ECO:0000256" key="1">
    <source>
        <dbReference type="ARBA" id="ARBA00004141"/>
    </source>
</evidence>
<dbReference type="AlphaFoldDB" id="A0A2T0FP07"/>
<dbReference type="CDD" id="cd11484">
    <property type="entry name" value="SLC-NCS1sbd_CobB-like"/>
    <property type="match status" value="1"/>
</dbReference>
<feature type="transmembrane region" description="Helical" evidence="8">
    <location>
        <begin position="87"/>
        <end position="107"/>
    </location>
</feature>
<dbReference type="Gene3D" id="1.10.4160.10">
    <property type="entry name" value="Hydantoin permease"/>
    <property type="match status" value="1"/>
</dbReference>
<feature type="transmembrane region" description="Helical" evidence="8">
    <location>
        <begin position="453"/>
        <end position="474"/>
    </location>
</feature>
<dbReference type="GO" id="GO:0005886">
    <property type="term" value="C:plasma membrane"/>
    <property type="evidence" value="ECO:0007669"/>
    <property type="project" value="TreeGrafter"/>
</dbReference>
<evidence type="ECO:0000313" key="10">
    <source>
        <dbReference type="Proteomes" id="UP000238350"/>
    </source>
</evidence>
<evidence type="ECO:0000256" key="3">
    <source>
        <dbReference type="ARBA" id="ARBA00022448"/>
    </source>
</evidence>
<dbReference type="RefSeq" id="XP_024666660.1">
    <property type="nucleotide sequence ID" value="XM_024810892.1"/>
</dbReference>
<comment type="caution">
    <text evidence="9">The sequence shown here is derived from an EMBL/GenBank/DDBJ whole genome shotgun (WGS) entry which is preliminary data.</text>
</comment>
<dbReference type="Pfam" id="PF02133">
    <property type="entry name" value="Transp_cyt_pur"/>
    <property type="match status" value="1"/>
</dbReference>
<feature type="transmembrane region" description="Helical" evidence="8">
    <location>
        <begin position="287"/>
        <end position="308"/>
    </location>
</feature>
<evidence type="ECO:0000256" key="5">
    <source>
        <dbReference type="ARBA" id="ARBA00022692"/>
    </source>
</evidence>
<feature type="transmembrane region" description="Helical" evidence="8">
    <location>
        <begin position="414"/>
        <end position="433"/>
    </location>
</feature>
<dbReference type="STRING" id="45607.A0A2T0FP07"/>
<protein>
    <submittedName>
        <fullName evidence="9">Purine-cytosine permease FCY21</fullName>
    </submittedName>
</protein>
<keyword evidence="6 8" id="KW-1133">Transmembrane helix</keyword>
<evidence type="ECO:0000256" key="6">
    <source>
        <dbReference type="ARBA" id="ARBA00022989"/>
    </source>
</evidence>
<dbReference type="EMBL" id="NDIQ01000022">
    <property type="protein sequence ID" value="PRT56715.1"/>
    <property type="molecule type" value="Genomic_DNA"/>
</dbReference>
<dbReference type="OrthoDB" id="2116389at2759"/>
<accession>A0A2T0FP07</accession>
<dbReference type="InterPro" id="IPR026030">
    <property type="entry name" value="Pur-cyt_permease_Fcy2/21/22"/>
</dbReference>
<comment type="subcellular location">
    <subcellularLocation>
        <location evidence="1">Membrane</location>
        <topology evidence="1">Multi-pass membrane protein</topology>
    </subcellularLocation>
</comment>
<dbReference type="PANTHER" id="PTHR31806:SF1">
    <property type="entry name" value="PURINE-CYTOSINE PERMEASE FCY2-RELATED"/>
    <property type="match status" value="1"/>
</dbReference>
<evidence type="ECO:0000256" key="7">
    <source>
        <dbReference type="ARBA" id="ARBA00023136"/>
    </source>
</evidence>
<dbReference type="GO" id="GO:0015205">
    <property type="term" value="F:nucleobase transmembrane transporter activity"/>
    <property type="evidence" value="ECO:0007669"/>
    <property type="project" value="TreeGrafter"/>
</dbReference>
<reference evidence="9 10" key="1">
    <citation type="submission" date="2017-04" db="EMBL/GenBank/DDBJ databases">
        <title>Genome sequencing of [Candida] sorbophila.</title>
        <authorList>
            <person name="Ahn J.O."/>
        </authorList>
    </citation>
    <scope>NUCLEOTIDE SEQUENCE [LARGE SCALE GENOMIC DNA]</scope>
    <source>
        <strain evidence="9 10">DS02</strain>
    </source>
</reference>
<sequence>MNLGVGDFEKGSAVDSHLEADDHATGHGHHHPDWVDDSHAQLAFFHRFNRWMEKMGGETRGIERVPEDERFDDSYWNSASMWLGGNLVIAAFSLGGIGITAFGLVFWDSVLVIIFFSLLGGLLVAYLSTFGPPTGMRQMVLSRYWFGFQGVRIAALINCIAAVGWGAVNTMASANVLHQINNGALPNFAGILIIALASLAISLFGYKVVHYYEKIAWIPNFAVFLVIASRMGMSGKFTFGHMGSGSVEAANCLSFGTAIFGFAAGWSPYASDYTAYKPADTNRFKCFLWVFIGEATPVMFACILGAAVSTGTISDPHWAAVSNADSTGGLLRLVLVDNSLHGFGEFCMVVLSLSTIANNIPNLYTFALSAQSICSWFRYIPHYIWVIVCTGISIAIAIPGITSFESFLGDFMNIIGYWVAFYGGIGIAEHFIYRRGMKGYNLKVYNDPKKIGVGYSAVFAGGCGIMGAVLGMAQPWYVGEISRHIGDPKYGGDIGFILAFSFAFTALALTRWIEIKYDGGWSYPSLHPPEEEDIAHSEHNIGKAARIGFDSASGDDSVSVV</sequence>
<feature type="transmembrane region" description="Helical" evidence="8">
    <location>
        <begin position="245"/>
        <end position="266"/>
    </location>
</feature>
<feature type="transmembrane region" description="Helical" evidence="8">
    <location>
        <begin position="215"/>
        <end position="233"/>
    </location>
</feature>
<feature type="transmembrane region" description="Helical" evidence="8">
    <location>
        <begin position="382"/>
        <end position="402"/>
    </location>
</feature>
<comment type="similarity">
    <text evidence="2">Belongs to the purine-cytosine permease (2.A.39) family.</text>
</comment>
<keyword evidence="7 8" id="KW-0472">Membrane</keyword>
<keyword evidence="10" id="KW-1185">Reference proteome</keyword>
<evidence type="ECO:0000256" key="2">
    <source>
        <dbReference type="ARBA" id="ARBA00008974"/>
    </source>
</evidence>
<gene>
    <name evidence="9" type="ORF">B9G98_04335</name>
</gene>
<feature type="transmembrane region" description="Helical" evidence="8">
    <location>
        <begin position="340"/>
        <end position="361"/>
    </location>
</feature>
<keyword evidence="4" id="KW-0597">Phosphoprotein</keyword>
<proteinExistence type="inferred from homology"/>
<organism evidence="9 10">
    <name type="scientific">Wickerhamiella sorbophila</name>
    <dbReference type="NCBI Taxonomy" id="45607"/>
    <lineage>
        <taxon>Eukaryota</taxon>
        <taxon>Fungi</taxon>
        <taxon>Dikarya</taxon>
        <taxon>Ascomycota</taxon>
        <taxon>Saccharomycotina</taxon>
        <taxon>Dipodascomycetes</taxon>
        <taxon>Dipodascales</taxon>
        <taxon>Trichomonascaceae</taxon>
        <taxon>Wickerhamiella</taxon>
    </lineage>
</organism>
<dbReference type="GO" id="GO:0000329">
    <property type="term" value="C:fungal-type vacuole membrane"/>
    <property type="evidence" value="ECO:0007669"/>
    <property type="project" value="TreeGrafter"/>
</dbReference>
<keyword evidence="3" id="KW-0813">Transport</keyword>
<name>A0A2T0FP07_9ASCO</name>
<evidence type="ECO:0000256" key="4">
    <source>
        <dbReference type="ARBA" id="ARBA00022553"/>
    </source>
</evidence>
<feature type="transmembrane region" description="Helical" evidence="8">
    <location>
        <begin position="144"/>
        <end position="168"/>
    </location>
</feature>
<evidence type="ECO:0000313" key="9">
    <source>
        <dbReference type="EMBL" id="PRT56715.1"/>
    </source>
</evidence>
<keyword evidence="5 8" id="KW-0812">Transmembrane</keyword>
<dbReference type="Proteomes" id="UP000238350">
    <property type="component" value="Unassembled WGS sequence"/>
</dbReference>
<dbReference type="PANTHER" id="PTHR31806">
    <property type="entry name" value="PURINE-CYTOSINE PERMEASE FCY2-RELATED"/>
    <property type="match status" value="1"/>
</dbReference>